<gene>
    <name evidence="1" type="ORF">CINCED_3A024805</name>
</gene>
<reference evidence="1 2" key="1">
    <citation type="submission" date="2019-08" db="EMBL/GenBank/DDBJ databases">
        <authorList>
            <person name="Alioto T."/>
            <person name="Alioto T."/>
            <person name="Gomez Garrido J."/>
        </authorList>
    </citation>
    <scope>NUCLEOTIDE SEQUENCE [LARGE SCALE GENOMIC DNA]</scope>
</reference>
<protein>
    <submittedName>
        <fullName evidence="1">Uncharacterized protein</fullName>
    </submittedName>
</protein>
<dbReference type="EMBL" id="CABPRJ010000950">
    <property type="protein sequence ID" value="VVC31652.1"/>
    <property type="molecule type" value="Genomic_DNA"/>
</dbReference>
<name>A0A5E4MJK2_9HEMI</name>
<sequence>MSQVFPARCSSLAALEARPALALRDSSYRILNSCLEPLRSAKTRYSPIWLLGKRIRQWVTDWPLLTSRPASSGSDDRGEKGLSATRWTRDGCTWNTSPAGWNARWATEVRICKYYKCMIVVWLPEFSLFLAVVIKLFGNFGYSGISGYYILANIDAI</sequence>
<dbReference type="AlphaFoldDB" id="A0A5E4MJK2"/>
<proteinExistence type="predicted"/>
<dbReference type="Proteomes" id="UP000325440">
    <property type="component" value="Unassembled WGS sequence"/>
</dbReference>
<keyword evidence="2" id="KW-1185">Reference proteome</keyword>
<evidence type="ECO:0000313" key="1">
    <source>
        <dbReference type="EMBL" id="VVC31652.1"/>
    </source>
</evidence>
<evidence type="ECO:0000313" key="2">
    <source>
        <dbReference type="Proteomes" id="UP000325440"/>
    </source>
</evidence>
<organism evidence="1 2">
    <name type="scientific">Cinara cedri</name>
    <dbReference type="NCBI Taxonomy" id="506608"/>
    <lineage>
        <taxon>Eukaryota</taxon>
        <taxon>Metazoa</taxon>
        <taxon>Ecdysozoa</taxon>
        <taxon>Arthropoda</taxon>
        <taxon>Hexapoda</taxon>
        <taxon>Insecta</taxon>
        <taxon>Pterygota</taxon>
        <taxon>Neoptera</taxon>
        <taxon>Paraneoptera</taxon>
        <taxon>Hemiptera</taxon>
        <taxon>Sternorrhyncha</taxon>
        <taxon>Aphidomorpha</taxon>
        <taxon>Aphidoidea</taxon>
        <taxon>Aphididae</taxon>
        <taxon>Lachninae</taxon>
        <taxon>Cinara</taxon>
    </lineage>
</organism>
<accession>A0A5E4MJK2</accession>